<accession>A0AAQ1JPH9</accession>
<dbReference type="RefSeq" id="WP_088274314.1">
    <property type="nucleotide sequence ID" value="NZ_FNVE01000002.1"/>
</dbReference>
<dbReference type="AlphaFoldDB" id="A0AAQ1JPH9"/>
<name>A0AAQ1JPH9_9GAMM</name>
<sequence>MTAVTPDDLTISPRRIEFQLPDPLPRYWHGGDPFKTHFFNAMSLLFPDGERFFIDSVRYFRDRVEDPRQQQLIKGFIGQEGHHSREHIEYNRRLEAQGYDVTALTEPVRRRIRYANAHFSPERRLAATVAMEHFTAIMADAVLREMRWFDGAIEPMRQVWRWHALEETEHKAVAFDLYMQVSGDRAQLRRAMRLSTFFFLRDVTRGVWHMMRRDGRLTDVGSWYRGMRWLWGRNGFFSGLWSAYRDFYREDFHPWQHDNYRLMQETQHEFDAINMLGTKP</sequence>
<dbReference type="PANTHER" id="PTHR39456:SF1">
    <property type="entry name" value="METAL-DEPENDENT HYDROLASE"/>
    <property type="match status" value="1"/>
</dbReference>
<dbReference type="EMBL" id="FNVE01000002">
    <property type="protein sequence ID" value="SEF97289.1"/>
    <property type="molecule type" value="Genomic_DNA"/>
</dbReference>
<protein>
    <recommendedName>
        <fullName evidence="3">Metal-dependent hydrolase</fullName>
    </recommendedName>
</protein>
<gene>
    <name evidence="1" type="ORF">SAMN05216586_102427</name>
</gene>
<evidence type="ECO:0000313" key="1">
    <source>
        <dbReference type="EMBL" id="SEF97289.1"/>
    </source>
</evidence>
<proteinExistence type="predicted"/>
<reference evidence="1 2" key="1">
    <citation type="submission" date="2016-10" db="EMBL/GenBank/DDBJ databases">
        <authorList>
            <person name="Varghese N."/>
            <person name="Submissions S."/>
        </authorList>
    </citation>
    <scope>NUCLEOTIDE SEQUENCE [LARGE SCALE GENOMIC DNA]</scope>
    <source>
        <strain evidence="1 2">CECT 8317</strain>
    </source>
</reference>
<evidence type="ECO:0000313" key="2">
    <source>
        <dbReference type="Proteomes" id="UP000243518"/>
    </source>
</evidence>
<dbReference type="Proteomes" id="UP000243518">
    <property type="component" value="Unassembled WGS sequence"/>
</dbReference>
<dbReference type="Pfam" id="PF10118">
    <property type="entry name" value="Metal_hydrol"/>
    <property type="match status" value="1"/>
</dbReference>
<keyword evidence="2" id="KW-1185">Reference proteome</keyword>
<evidence type="ECO:0008006" key="3">
    <source>
        <dbReference type="Google" id="ProtNLM"/>
    </source>
</evidence>
<organism evidence="1 2">
    <name type="scientific">Halopseudomonas aestusnigri</name>
    <dbReference type="NCBI Taxonomy" id="857252"/>
    <lineage>
        <taxon>Bacteria</taxon>
        <taxon>Pseudomonadati</taxon>
        <taxon>Pseudomonadota</taxon>
        <taxon>Gammaproteobacteria</taxon>
        <taxon>Pseudomonadales</taxon>
        <taxon>Pseudomonadaceae</taxon>
        <taxon>Halopseudomonas</taxon>
    </lineage>
</organism>
<dbReference type="PIRSF" id="PIRSF007580">
    <property type="entry name" value="UCP07580"/>
    <property type="match status" value="1"/>
</dbReference>
<comment type="caution">
    <text evidence="1">The sequence shown here is derived from an EMBL/GenBank/DDBJ whole genome shotgun (WGS) entry which is preliminary data.</text>
</comment>
<dbReference type="PANTHER" id="PTHR39456">
    <property type="entry name" value="METAL-DEPENDENT HYDROLASE"/>
    <property type="match status" value="1"/>
</dbReference>
<dbReference type="InterPro" id="IPR016516">
    <property type="entry name" value="UCP07580"/>
</dbReference>